<reference evidence="2" key="1">
    <citation type="submission" date="2021-10" db="EMBL/GenBank/DDBJ databases">
        <title>Anaerobic single-cell dispensing facilitates the cultivation of human gut bacteria.</title>
        <authorList>
            <person name="Afrizal A."/>
        </authorList>
    </citation>
    <scope>NUCLEOTIDE SEQUENCE</scope>
    <source>
        <strain evidence="2">CLA-AA-H215</strain>
    </source>
</reference>
<evidence type="ECO:0000313" key="2">
    <source>
        <dbReference type="EMBL" id="MCC2232551.1"/>
    </source>
</evidence>
<organism evidence="2 3">
    <name type="scientific">Hominifimenecus microfluidus</name>
    <dbReference type="NCBI Taxonomy" id="2885348"/>
    <lineage>
        <taxon>Bacteria</taxon>
        <taxon>Bacillati</taxon>
        <taxon>Bacillota</taxon>
        <taxon>Clostridia</taxon>
        <taxon>Lachnospirales</taxon>
        <taxon>Lachnospiraceae</taxon>
        <taxon>Hominifimenecus</taxon>
    </lineage>
</organism>
<proteinExistence type="predicted"/>
<comment type="caution">
    <text evidence="2">The sequence shown here is derived from an EMBL/GenBank/DDBJ whole genome shotgun (WGS) entry which is preliminary data.</text>
</comment>
<feature type="compositionally biased region" description="Basic and acidic residues" evidence="1">
    <location>
        <begin position="15"/>
        <end position="32"/>
    </location>
</feature>
<protein>
    <submittedName>
        <fullName evidence="2">Uncharacterized protein</fullName>
    </submittedName>
</protein>
<dbReference type="Proteomes" id="UP001198182">
    <property type="component" value="Unassembled WGS sequence"/>
</dbReference>
<feature type="region of interest" description="Disordered" evidence="1">
    <location>
        <begin position="1"/>
        <end position="32"/>
    </location>
</feature>
<dbReference type="EMBL" id="JAJEQR010000075">
    <property type="protein sequence ID" value="MCC2232551.1"/>
    <property type="molecule type" value="Genomic_DNA"/>
</dbReference>
<evidence type="ECO:0000256" key="1">
    <source>
        <dbReference type="SAM" id="MobiDB-lite"/>
    </source>
</evidence>
<dbReference type="RefSeq" id="WP_308454956.1">
    <property type="nucleotide sequence ID" value="NZ_JAJEQR010000075.1"/>
</dbReference>
<sequence>MANEKDLLQNTGMNEAKEDGNRAEKSQESEGKILHNVNDIMDQLMAYGDAVNDAAFSELLEKLPEEDTKKTFAPGEPKNSMMARMMASSMERGDVQAYINMGKAAVANVAQAEARKAVQPVKNKPTFGERISELMDRQAAEAMKTQAFADMISNMPEETPFAPGEPKASMMKRMSEWMAQDSKDEVQMYLDLALPKDAANKAAEK</sequence>
<keyword evidence="3" id="KW-1185">Reference proteome</keyword>
<accession>A0AAE3ECH9</accession>
<evidence type="ECO:0000313" key="3">
    <source>
        <dbReference type="Proteomes" id="UP001198182"/>
    </source>
</evidence>
<gene>
    <name evidence="2" type="ORF">LKD81_16390</name>
</gene>
<name>A0AAE3ECH9_9FIRM</name>
<dbReference type="AlphaFoldDB" id="A0AAE3ECH9"/>